<evidence type="ECO:0008006" key="4">
    <source>
        <dbReference type="Google" id="ProtNLM"/>
    </source>
</evidence>
<reference evidence="3" key="1">
    <citation type="submission" date="2015-01" db="EMBL/GenBank/DDBJ databases">
        <title>Flavisolibacter sp./LCS9/ whole genome sequencing.</title>
        <authorList>
            <person name="Kim M.K."/>
            <person name="Srinivasan S."/>
            <person name="Lee J.-J."/>
        </authorList>
    </citation>
    <scope>NUCLEOTIDE SEQUENCE [LARGE SCALE GENOMIC DNA]</scope>
    <source>
        <strain evidence="3">LCS9</strain>
    </source>
</reference>
<dbReference type="Pfam" id="PF10043">
    <property type="entry name" value="DUF2279"/>
    <property type="match status" value="1"/>
</dbReference>
<dbReference type="AlphaFoldDB" id="A0A172U1X4"/>
<keyword evidence="1" id="KW-1133">Transmembrane helix</keyword>
<dbReference type="EMBL" id="CP011390">
    <property type="protein sequence ID" value="ANE53256.1"/>
    <property type="molecule type" value="Genomic_DNA"/>
</dbReference>
<dbReference type="KEGG" id="fla:SY85_01610"/>
<evidence type="ECO:0000313" key="3">
    <source>
        <dbReference type="Proteomes" id="UP000077177"/>
    </source>
</evidence>
<evidence type="ECO:0000256" key="1">
    <source>
        <dbReference type="SAM" id="Phobius"/>
    </source>
</evidence>
<keyword evidence="1" id="KW-0812">Transmembrane</keyword>
<dbReference type="STRING" id="1492898.SY85_01610"/>
<reference evidence="2 3" key="2">
    <citation type="journal article" date="2016" name="Int. J. Syst. Evol. Microbiol.">
        <title>Flavisolibacter tropicus sp. nov., isolated from tropical soil.</title>
        <authorList>
            <person name="Lee J.J."/>
            <person name="Kang M.S."/>
            <person name="Kim G.S."/>
            <person name="Lee C.S."/>
            <person name="Lim S."/>
            <person name="Lee J."/>
            <person name="Roh S.H."/>
            <person name="Kang H."/>
            <person name="Ha J.M."/>
            <person name="Bae S."/>
            <person name="Jung H.Y."/>
            <person name="Kim M.K."/>
        </authorList>
    </citation>
    <scope>NUCLEOTIDE SEQUENCE [LARGE SCALE GENOMIC DNA]</scope>
    <source>
        <strain evidence="2 3">LCS9</strain>
    </source>
</reference>
<accession>A0A172U1X4</accession>
<feature type="transmembrane region" description="Helical" evidence="1">
    <location>
        <begin position="17"/>
        <end position="39"/>
    </location>
</feature>
<keyword evidence="1" id="KW-0472">Membrane</keyword>
<sequence length="290" mass="33350">MANIHNTFLPNYKSRKILIAGIHTAAYTGTLLLLSQAWYKDYPKTAFHTFDDSKEWLQVDKVGHAWTAYNIAKYSTETWEWAGFPHKKAVMLGGLSSLGYQTILETLDAHSAEWGWSWSDMAANAAGVSLYCLQEWGWQEQRIQFKFSSHPSTYSGDVKNRTEDLFGKSFQERLLKDYNSQTYWMSFNLKSFAKQSQLPAWLNIAIGYGAQGLYGGFENTAYGKDGSVTFDRRDIPRLRQWYFSPDIDFTKIKTRKPLVRTMLSLLNMLKMPAPALEFSNGKVKGHFLYF</sequence>
<keyword evidence="3" id="KW-1185">Reference proteome</keyword>
<name>A0A172U1X4_9BACT</name>
<evidence type="ECO:0000313" key="2">
    <source>
        <dbReference type="EMBL" id="ANE53256.1"/>
    </source>
</evidence>
<dbReference type="Proteomes" id="UP000077177">
    <property type="component" value="Chromosome"/>
</dbReference>
<organism evidence="2 3">
    <name type="scientific">Flavisolibacter tropicus</name>
    <dbReference type="NCBI Taxonomy" id="1492898"/>
    <lineage>
        <taxon>Bacteria</taxon>
        <taxon>Pseudomonadati</taxon>
        <taxon>Bacteroidota</taxon>
        <taxon>Chitinophagia</taxon>
        <taxon>Chitinophagales</taxon>
        <taxon>Chitinophagaceae</taxon>
        <taxon>Flavisolibacter</taxon>
    </lineage>
</organism>
<proteinExistence type="predicted"/>
<protein>
    <recommendedName>
        <fullName evidence="4">DUF2279 domain-containing protein</fullName>
    </recommendedName>
</protein>
<dbReference type="InterPro" id="IPR018736">
    <property type="entry name" value="DUF2279_periplasmic_lipo"/>
</dbReference>
<gene>
    <name evidence="2" type="ORF">SY85_01610</name>
</gene>